<organism evidence="2 3">
    <name type="scientific">Niabella ginsenosidivorans</name>
    <dbReference type="NCBI Taxonomy" id="1176587"/>
    <lineage>
        <taxon>Bacteria</taxon>
        <taxon>Pseudomonadati</taxon>
        <taxon>Bacteroidota</taxon>
        <taxon>Chitinophagia</taxon>
        <taxon>Chitinophagales</taxon>
        <taxon>Chitinophagaceae</taxon>
        <taxon>Niabella</taxon>
    </lineage>
</organism>
<feature type="transmembrane region" description="Helical" evidence="1">
    <location>
        <begin position="12"/>
        <end position="31"/>
    </location>
</feature>
<feature type="transmembrane region" description="Helical" evidence="1">
    <location>
        <begin position="105"/>
        <end position="123"/>
    </location>
</feature>
<sequence>MNSYNAKTAIKRPVRLMIALFILISCFFLFGKDALRENNVDNTVVLIGNLLLFLISLLNIYRSASAINNPNPQVFVRVFYSGFVIRLFACGAAAFVYIYTQQGKINKPALFICLGIYIIYSLIETTTLKKIFNDRKSNA</sequence>
<keyword evidence="3" id="KW-1185">Reference proteome</keyword>
<protein>
    <recommendedName>
        <fullName evidence="4">ATP synthase subunit I</fullName>
    </recommendedName>
</protein>
<feature type="transmembrane region" description="Helical" evidence="1">
    <location>
        <begin position="43"/>
        <end position="62"/>
    </location>
</feature>
<dbReference type="STRING" id="1176587.A8C56_10185"/>
<dbReference type="AlphaFoldDB" id="A0A1A9I3N5"/>
<name>A0A1A9I3N5_9BACT</name>
<evidence type="ECO:0000256" key="1">
    <source>
        <dbReference type="SAM" id="Phobius"/>
    </source>
</evidence>
<evidence type="ECO:0000313" key="2">
    <source>
        <dbReference type="EMBL" id="ANH81301.1"/>
    </source>
</evidence>
<keyword evidence="1" id="KW-0812">Transmembrane</keyword>
<feature type="transmembrane region" description="Helical" evidence="1">
    <location>
        <begin position="74"/>
        <end position="99"/>
    </location>
</feature>
<reference evidence="2 3" key="1">
    <citation type="submission" date="2016-05" db="EMBL/GenBank/DDBJ databases">
        <title>Niabella ginsenosidivorans BS26 whole genome sequencing.</title>
        <authorList>
            <person name="Im W.T."/>
            <person name="Siddiqi M.Z."/>
        </authorList>
    </citation>
    <scope>NUCLEOTIDE SEQUENCE [LARGE SCALE GENOMIC DNA]</scope>
    <source>
        <strain evidence="2 3">BS26</strain>
    </source>
</reference>
<dbReference type="OrthoDB" id="669730at2"/>
<dbReference type="KEGG" id="nia:A8C56_10185"/>
<evidence type="ECO:0008006" key="4">
    <source>
        <dbReference type="Google" id="ProtNLM"/>
    </source>
</evidence>
<keyword evidence="1" id="KW-1133">Transmembrane helix</keyword>
<gene>
    <name evidence="2" type="ORF">A8C56_10185</name>
</gene>
<dbReference type="Proteomes" id="UP000077667">
    <property type="component" value="Chromosome"/>
</dbReference>
<accession>A0A1A9I3N5</accession>
<proteinExistence type="predicted"/>
<evidence type="ECO:0000313" key="3">
    <source>
        <dbReference type="Proteomes" id="UP000077667"/>
    </source>
</evidence>
<keyword evidence="1" id="KW-0472">Membrane</keyword>
<dbReference type="EMBL" id="CP015772">
    <property type="protein sequence ID" value="ANH81301.1"/>
    <property type="molecule type" value="Genomic_DNA"/>
</dbReference>
<dbReference type="PROSITE" id="PS51257">
    <property type="entry name" value="PROKAR_LIPOPROTEIN"/>
    <property type="match status" value="1"/>
</dbReference>